<evidence type="ECO:0000313" key="2">
    <source>
        <dbReference type="EMBL" id="GAM43668.1"/>
    </source>
</evidence>
<evidence type="ECO:0000313" key="3">
    <source>
        <dbReference type="Proteomes" id="UP000053095"/>
    </source>
</evidence>
<keyword evidence="3" id="KW-1185">Reference proteome</keyword>
<sequence>MMNPAGVSLLRLNQQGPLATLQKSEKFIQCQSLSEKQEQTAPANAKSTTEGAAEGSEDLSGTWENAMKTFEDQVFMSQIPLCVPSI</sequence>
<accession>A0A6V8HNX5</accession>
<organism evidence="2 3">
    <name type="scientific">Talaromyces pinophilus</name>
    <name type="common">Penicillium pinophilum</name>
    <dbReference type="NCBI Taxonomy" id="128442"/>
    <lineage>
        <taxon>Eukaryota</taxon>
        <taxon>Fungi</taxon>
        <taxon>Dikarya</taxon>
        <taxon>Ascomycota</taxon>
        <taxon>Pezizomycotina</taxon>
        <taxon>Eurotiomycetes</taxon>
        <taxon>Eurotiomycetidae</taxon>
        <taxon>Eurotiales</taxon>
        <taxon>Trichocomaceae</taxon>
        <taxon>Talaromyces</taxon>
        <taxon>Talaromyces sect. Talaromyces</taxon>
    </lineage>
</organism>
<name>A0A6V8HNX5_TALPI</name>
<feature type="region of interest" description="Disordered" evidence="1">
    <location>
        <begin position="32"/>
        <end position="63"/>
    </location>
</feature>
<gene>
    <name evidence="2" type="ORF">TCE0_060r18664</name>
</gene>
<dbReference type="Proteomes" id="UP000053095">
    <property type="component" value="Unassembled WGS sequence"/>
</dbReference>
<evidence type="ECO:0000256" key="1">
    <source>
        <dbReference type="SAM" id="MobiDB-lite"/>
    </source>
</evidence>
<protein>
    <submittedName>
        <fullName evidence="2">Uncharacterized protein</fullName>
    </submittedName>
</protein>
<reference evidence="3" key="1">
    <citation type="journal article" date="2015" name="Genome Announc.">
        <title>Draft genome sequence of Talaromyces cellulolyticus strain Y-94, a source of lignocellulosic biomass-degrading enzymes.</title>
        <authorList>
            <person name="Fujii T."/>
            <person name="Koike H."/>
            <person name="Sawayama S."/>
            <person name="Yano S."/>
            <person name="Inoue H."/>
        </authorList>
    </citation>
    <scope>NUCLEOTIDE SEQUENCE [LARGE SCALE GENOMIC DNA]</scope>
    <source>
        <strain evidence="3">Y-94</strain>
    </source>
</reference>
<feature type="compositionally biased region" description="Polar residues" evidence="1">
    <location>
        <begin position="32"/>
        <end position="50"/>
    </location>
</feature>
<dbReference type="EMBL" id="DF933856">
    <property type="protein sequence ID" value="GAM43668.1"/>
    <property type="molecule type" value="Genomic_DNA"/>
</dbReference>
<comment type="caution">
    <text evidence="2">The sequence shown here is derived from an EMBL/GenBank/DDBJ whole genome shotgun (WGS) entry which is preliminary data.</text>
</comment>
<dbReference type="AlphaFoldDB" id="A0A6V8HNX5"/>
<proteinExistence type="predicted"/>